<gene>
    <name evidence="2" type="ORF">S03H2_62766</name>
</gene>
<accession>X1IAX3</accession>
<organism evidence="2">
    <name type="scientific">marine sediment metagenome</name>
    <dbReference type="NCBI Taxonomy" id="412755"/>
    <lineage>
        <taxon>unclassified sequences</taxon>
        <taxon>metagenomes</taxon>
        <taxon>ecological metagenomes</taxon>
    </lineage>
</organism>
<comment type="caution">
    <text evidence="2">The sequence shown here is derived from an EMBL/GenBank/DDBJ whole genome shotgun (WGS) entry which is preliminary data.</text>
</comment>
<keyword evidence="1" id="KW-1133">Transmembrane helix</keyword>
<dbReference type="EMBL" id="BARU01040616">
    <property type="protein sequence ID" value="GAH79541.1"/>
    <property type="molecule type" value="Genomic_DNA"/>
</dbReference>
<keyword evidence="1" id="KW-0812">Transmembrane</keyword>
<feature type="transmembrane region" description="Helical" evidence="1">
    <location>
        <begin position="14"/>
        <end position="32"/>
    </location>
</feature>
<evidence type="ECO:0000256" key="1">
    <source>
        <dbReference type="SAM" id="Phobius"/>
    </source>
</evidence>
<sequence length="62" mass="6767">MVKTLWNGFKASDLVQGILAIGLAATICFCVIVDRAVPMELFGALMLILGFYFRTRNNTQGG</sequence>
<name>X1IAX3_9ZZZZ</name>
<reference evidence="2" key="1">
    <citation type="journal article" date="2014" name="Front. Microbiol.">
        <title>High frequency of phylogenetically diverse reductive dehalogenase-homologous genes in deep subseafloor sedimentary metagenomes.</title>
        <authorList>
            <person name="Kawai M."/>
            <person name="Futagami T."/>
            <person name="Toyoda A."/>
            <person name="Takaki Y."/>
            <person name="Nishi S."/>
            <person name="Hori S."/>
            <person name="Arai W."/>
            <person name="Tsubouchi T."/>
            <person name="Morono Y."/>
            <person name="Uchiyama I."/>
            <person name="Ito T."/>
            <person name="Fujiyama A."/>
            <person name="Inagaki F."/>
            <person name="Takami H."/>
        </authorList>
    </citation>
    <scope>NUCLEOTIDE SEQUENCE</scope>
    <source>
        <strain evidence="2">Expedition CK06-06</strain>
    </source>
</reference>
<evidence type="ECO:0000313" key="2">
    <source>
        <dbReference type="EMBL" id="GAH79541.1"/>
    </source>
</evidence>
<protein>
    <submittedName>
        <fullName evidence="2">Uncharacterized protein</fullName>
    </submittedName>
</protein>
<keyword evidence="1" id="KW-0472">Membrane</keyword>
<dbReference type="AlphaFoldDB" id="X1IAX3"/>
<proteinExistence type="predicted"/>